<name>A0A3Q8HGL3_LEPDE</name>
<protein>
    <submittedName>
        <fullName evidence="2">Cuticular protein 45</fullName>
    </submittedName>
</protein>
<dbReference type="PRINTS" id="PR00947">
    <property type="entry name" value="CUTICLE"/>
</dbReference>
<evidence type="ECO:0000313" key="2">
    <source>
        <dbReference type="EMBL" id="AYA50003.1"/>
    </source>
</evidence>
<dbReference type="InterPro" id="IPR000618">
    <property type="entry name" value="Insect_cuticle"/>
</dbReference>
<dbReference type="Pfam" id="PF00379">
    <property type="entry name" value="Chitin_bind_4"/>
    <property type="match status" value="1"/>
</dbReference>
<dbReference type="PANTHER" id="PTHR10380">
    <property type="entry name" value="CUTICLE PROTEIN"/>
    <property type="match status" value="1"/>
</dbReference>
<dbReference type="AlphaFoldDB" id="A0A3Q8HGL3"/>
<dbReference type="PANTHER" id="PTHR10380:SF241">
    <property type="entry name" value="CUTICULAR PROTEIN 47EG-RELATED"/>
    <property type="match status" value="1"/>
</dbReference>
<dbReference type="PROSITE" id="PS51155">
    <property type="entry name" value="CHIT_BIND_RR_2"/>
    <property type="match status" value="1"/>
</dbReference>
<reference evidence="2" key="1">
    <citation type="submission" date="2017-11" db="EMBL/GenBank/DDBJ databases">
        <authorList>
            <person name="Wang Y.-W."/>
            <person name="Wan P.-J."/>
            <person name="Li G.-Q."/>
        </authorList>
    </citation>
    <scope>NUCLEOTIDE SEQUENCE</scope>
</reference>
<keyword evidence="1" id="KW-0193">Cuticle</keyword>
<dbReference type="EMBL" id="MG601678">
    <property type="protein sequence ID" value="AYA50003.1"/>
    <property type="molecule type" value="mRNA"/>
</dbReference>
<dbReference type="GO" id="GO:0008010">
    <property type="term" value="F:structural constituent of chitin-based larval cuticle"/>
    <property type="evidence" value="ECO:0007669"/>
    <property type="project" value="TreeGrafter"/>
</dbReference>
<dbReference type="GO" id="GO:0062129">
    <property type="term" value="C:chitin-based extracellular matrix"/>
    <property type="evidence" value="ECO:0007669"/>
    <property type="project" value="TreeGrafter"/>
</dbReference>
<evidence type="ECO:0000256" key="1">
    <source>
        <dbReference type="PROSITE-ProRule" id="PRU00497"/>
    </source>
</evidence>
<proteinExistence type="evidence at transcript level"/>
<dbReference type="InterPro" id="IPR050468">
    <property type="entry name" value="Cuticle_Struct_Prot"/>
</dbReference>
<accession>A0A3Q8HGL3</accession>
<dbReference type="OrthoDB" id="6372059at2759"/>
<organism evidence="2">
    <name type="scientific">Leptinotarsa decemlineata</name>
    <name type="common">Colorado potato beetle</name>
    <name type="synonym">Doryphora decemlineata</name>
    <dbReference type="NCBI Taxonomy" id="7539"/>
    <lineage>
        <taxon>Eukaryota</taxon>
        <taxon>Metazoa</taxon>
        <taxon>Ecdysozoa</taxon>
        <taxon>Arthropoda</taxon>
        <taxon>Hexapoda</taxon>
        <taxon>Insecta</taxon>
        <taxon>Pterygota</taxon>
        <taxon>Neoptera</taxon>
        <taxon>Endopterygota</taxon>
        <taxon>Coleoptera</taxon>
        <taxon>Polyphaga</taxon>
        <taxon>Cucujiformia</taxon>
        <taxon>Chrysomeloidea</taxon>
        <taxon>Chrysomelidae</taxon>
        <taxon>Chrysomelinae</taxon>
        <taxon>Doryphorini</taxon>
        <taxon>Leptinotarsa</taxon>
    </lineage>
</organism>
<sequence length="160" mass="18161">MKAVSKKKQITIAIETVIIDRRIISLMCSKEQVCAQESHYRAESEDNNINKNPIIPIIKSNFEQYYDGYKYSYETGNGIQAYETGIIKHKGDEKHETLVQQGSVTYHDEHGKPITLTYIADEHGFQPQGDHLPTSPTIPESIQKALVEQNHNSRAETNSD</sequence>